<evidence type="ECO:0000313" key="9">
    <source>
        <dbReference type="Proteomes" id="UP000015101"/>
    </source>
</evidence>
<reference evidence="9" key="1">
    <citation type="submission" date="2012-12" db="EMBL/GenBank/DDBJ databases">
        <authorList>
            <person name="Hellsten U."/>
            <person name="Grimwood J."/>
            <person name="Chapman J.A."/>
            <person name="Shapiro H."/>
            <person name="Aerts A."/>
            <person name="Otillar R.P."/>
            <person name="Terry A.Y."/>
            <person name="Boore J.L."/>
            <person name="Simakov O."/>
            <person name="Marletaz F."/>
            <person name="Cho S.-J."/>
            <person name="Edsinger-Gonzales E."/>
            <person name="Havlak P."/>
            <person name="Kuo D.-H."/>
            <person name="Larsson T."/>
            <person name="Lv J."/>
            <person name="Arendt D."/>
            <person name="Savage R."/>
            <person name="Osoegawa K."/>
            <person name="de Jong P."/>
            <person name="Lindberg D.R."/>
            <person name="Seaver E.C."/>
            <person name="Weisblat D.A."/>
            <person name="Putnam N.H."/>
            <person name="Grigoriev I.V."/>
            <person name="Rokhsar D.S."/>
        </authorList>
    </citation>
    <scope>NUCLEOTIDE SEQUENCE</scope>
</reference>
<evidence type="ECO:0000256" key="6">
    <source>
        <dbReference type="SAM" id="Coils"/>
    </source>
</evidence>
<accession>T1FXV2</accession>
<dbReference type="GO" id="GO:0006397">
    <property type="term" value="P:mRNA processing"/>
    <property type="evidence" value="ECO:0007669"/>
    <property type="project" value="UniProtKB-KW"/>
</dbReference>
<dbReference type="EMBL" id="AMQM01000683">
    <property type="status" value="NOT_ANNOTATED_CDS"/>
    <property type="molecule type" value="Genomic_DNA"/>
</dbReference>
<dbReference type="STRING" id="6412.T1FXV2"/>
<dbReference type="KEGG" id="hro:HELRODRAFT_64451"/>
<dbReference type="HOGENOM" id="CLU_044551_0_0_1"/>
<dbReference type="GO" id="GO:0016556">
    <property type="term" value="P:mRNA modification"/>
    <property type="evidence" value="ECO:0007669"/>
    <property type="project" value="InterPro"/>
</dbReference>
<keyword evidence="9" id="KW-1185">Reference proteome</keyword>
<organism evidence="8 9">
    <name type="scientific">Helobdella robusta</name>
    <name type="common">Californian leech</name>
    <dbReference type="NCBI Taxonomy" id="6412"/>
    <lineage>
        <taxon>Eukaryota</taxon>
        <taxon>Metazoa</taxon>
        <taxon>Spiralia</taxon>
        <taxon>Lophotrochozoa</taxon>
        <taxon>Annelida</taxon>
        <taxon>Clitellata</taxon>
        <taxon>Hirudinea</taxon>
        <taxon>Rhynchobdellida</taxon>
        <taxon>Glossiphoniidae</taxon>
        <taxon>Helobdella</taxon>
    </lineage>
</organism>
<keyword evidence="3" id="KW-0507">mRNA processing</keyword>
<dbReference type="PANTHER" id="PTHR15217">
    <property type="entry name" value="WILMS' TUMOR 1-ASSOCIATING PROTEIN"/>
    <property type="match status" value="1"/>
</dbReference>
<proteinExistence type="inferred from homology"/>
<comment type="subcellular location">
    <subcellularLocation>
        <location evidence="1">Nucleus</location>
    </subcellularLocation>
</comment>
<dbReference type="RefSeq" id="XP_009016065.1">
    <property type="nucleotide sequence ID" value="XM_009017817.1"/>
</dbReference>
<evidence type="ECO:0000256" key="4">
    <source>
        <dbReference type="ARBA" id="ARBA00023187"/>
    </source>
</evidence>
<feature type="coiled-coil region" evidence="6">
    <location>
        <begin position="31"/>
        <end position="141"/>
    </location>
</feature>
<dbReference type="PANTHER" id="PTHR15217:SF0">
    <property type="entry name" value="PRE-MRNA-SPLICING REGULATOR WTAP"/>
    <property type="match status" value="1"/>
</dbReference>
<keyword evidence="5" id="KW-0539">Nucleus</keyword>
<dbReference type="GO" id="GO:0008380">
    <property type="term" value="P:RNA splicing"/>
    <property type="evidence" value="ECO:0007669"/>
    <property type="project" value="UniProtKB-KW"/>
</dbReference>
<evidence type="ECO:0000313" key="8">
    <source>
        <dbReference type="EnsemblMetazoa" id="HelroP64451"/>
    </source>
</evidence>
<dbReference type="OMA" id="NILIMRL"/>
<evidence type="ECO:0000256" key="2">
    <source>
        <dbReference type="ARBA" id="ARBA00010313"/>
    </source>
</evidence>
<dbReference type="EnsemblMetazoa" id="HelroT64451">
    <property type="protein sequence ID" value="HelroP64451"/>
    <property type="gene ID" value="HelroG64451"/>
</dbReference>
<gene>
    <name evidence="8" type="primary">20213650</name>
    <name evidence="7" type="ORF">HELRODRAFT_64451</name>
</gene>
<dbReference type="GeneID" id="20213650"/>
<evidence type="ECO:0000256" key="5">
    <source>
        <dbReference type="ARBA" id="ARBA00023242"/>
    </source>
</evidence>
<dbReference type="eggNOG" id="KOG2991">
    <property type="taxonomic scope" value="Eukaryota"/>
</dbReference>
<name>T1FXV2_HELRO</name>
<dbReference type="GO" id="GO:0000381">
    <property type="term" value="P:regulation of alternative mRNA splicing, via spliceosome"/>
    <property type="evidence" value="ECO:0000318"/>
    <property type="project" value="GO_Central"/>
</dbReference>
<dbReference type="Pfam" id="PF17098">
    <property type="entry name" value="Wtap"/>
    <property type="match status" value="1"/>
</dbReference>
<sequence>MAEISEPKKSKYSKYDLMHMGREDLVNRFLNQQSQVDVEYLNDQLKKLNKEIIELKDVNVKFKNKINEQNLKEAMLAGKLERKDQEINDLLAQLHDIKQLQMPSSVQLQSCTLDPAVNVVIQNLTKDLETCKDALKLAQENLEASKFTPDSQLGKRLVEKIRVLQKENEELGQMIKTGSIAKLESELSLKQSVIDSSNIILEGMKSELEEDEEIICGLELVITNLTNELRLSVNHVDLLQQEL</sequence>
<protein>
    <submittedName>
        <fullName evidence="7 8">Uncharacterized protein</fullName>
    </submittedName>
</protein>
<dbReference type="InParanoid" id="T1FXV2"/>
<keyword evidence="6" id="KW-0175">Coiled coil</keyword>
<comment type="similarity">
    <text evidence="2">Belongs to the fl(2)d family.</text>
</comment>
<dbReference type="EMBL" id="KB096324">
    <property type="protein sequence ID" value="ESO06697.1"/>
    <property type="molecule type" value="Genomic_DNA"/>
</dbReference>
<dbReference type="CTD" id="20213650"/>
<dbReference type="GO" id="GO:0005634">
    <property type="term" value="C:nucleus"/>
    <property type="evidence" value="ECO:0000318"/>
    <property type="project" value="GO_Central"/>
</dbReference>
<evidence type="ECO:0000313" key="7">
    <source>
        <dbReference type="EMBL" id="ESO06697.1"/>
    </source>
</evidence>
<keyword evidence="4" id="KW-0508">mRNA splicing</keyword>
<reference evidence="7 9" key="2">
    <citation type="journal article" date="2013" name="Nature">
        <title>Insights into bilaterian evolution from three spiralian genomes.</title>
        <authorList>
            <person name="Simakov O."/>
            <person name="Marletaz F."/>
            <person name="Cho S.J."/>
            <person name="Edsinger-Gonzales E."/>
            <person name="Havlak P."/>
            <person name="Hellsten U."/>
            <person name="Kuo D.H."/>
            <person name="Larsson T."/>
            <person name="Lv J."/>
            <person name="Arendt D."/>
            <person name="Savage R."/>
            <person name="Osoegawa K."/>
            <person name="de Jong P."/>
            <person name="Grimwood J."/>
            <person name="Chapman J.A."/>
            <person name="Shapiro H."/>
            <person name="Aerts A."/>
            <person name="Otillar R.P."/>
            <person name="Terry A.Y."/>
            <person name="Boore J.L."/>
            <person name="Grigoriev I.V."/>
            <person name="Lindberg D.R."/>
            <person name="Seaver E.C."/>
            <person name="Weisblat D.A."/>
            <person name="Putnam N.H."/>
            <person name="Rokhsar D.S."/>
        </authorList>
    </citation>
    <scope>NUCLEOTIDE SEQUENCE</scope>
</reference>
<reference evidence="8" key="3">
    <citation type="submission" date="2015-06" db="UniProtKB">
        <authorList>
            <consortium name="EnsemblMetazoa"/>
        </authorList>
    </citation>
    <scope>IDENTIFICATION</scope>
</reference>
<evidence type="ECO:0000256" key="1">
    <source>
        <dbReference type="ARBA" id="ARBA00004123"/>
    </source>
</evidence>
<dbReference type="Proteomes" id="UP000015101">
    <property type="component" value="Unassembled WGS sequence"/>
</dbReference>
<evidence type="ECO:0000256" key="3">
    <source>
        <dbReference type="ARBA" id="ARBA00022664"/>
    </source>
</evidence>
<dbReference type="AlphaFoldDB" id="T1FXV2"/>
<dbReference type="InterPro" id="IPR033757">
    <property type="entry name" value="WTAP"/>
</dbReference>
<dbReference type="OrthoDB" id="3366661at2759"/>